<gene>
    <name evidence="1" type="ORF">RDB_LOCUS149802</name>
</gene>
<protein>
    <submittedName>
        <fullName evidence="1">Uncharacterized protein</fullName>
    </submittedName>
</protein>
<reference evidence="1" key="1">
    <citation type="submission" date="2021-01" db="EMBL/GenBank/DDBJ databases">
        <authorList>
            <person name="Kaushik A."/>
        </authorList>
    </citation>
    <scope>NUCLEOTIDE SEQUENCE</scope>
    <source>
        <strain evidence="1">AG1-1C</strain>
    </source>
</reference>
<dbReference type="Proteomes" id="UP000663846">
    <property type="component" value="Unassembled WGS sequence"/>
</dbReference>
<evidence type="ECO:0000313" key="2">
    <source>
        <dbReference type="Proteomes" id="UP000663846"/>
    </source>
</evidence>
<evidence type="ECO:0000313" key="1">
    <source>
        <dbReference type="EMBL" id="CAE6454350.1"/>
    </source>
</evidence>
<organism evidence="1 2">
    <name type="scientific">Rhizoctonia solani</name>
    <dbReference type="NCBI Taxonomy" id="456999"/>
    <lineage>
        <taxon>Eukaryota</taxon>
        <taxon>Fungi</taxon>
        <taxon>Dikarya</taxon>
        <taxon>Basidiomycota</taxon>
        <taxon>Agaricomycotina</taxon>
        <taxon>Agaricomycetes</taxon>
        <taxon>Cantharellales</taxon>
        <taxon>Ceratobasidiaceae</taxon>
        <taxon>Rhizoctonia</taxon>
    </lineage>
</organism>
<accession>A0A8H3BEB6</accession>
<proteinExistence type="predicted"/>
<comment type="caution">
    <text evidence="1">The sequence shown here is derived from an EMBL/GenBank/DDBJ whole genome shotgun (WGS) entry which is preliminary data.</text>
</comment>
<feature type="non-terminal residue" evidence="1">
    <location>
        <position position="1"/>
    </location>
</feature>
<dbReference type="EMBL" id="CAJMWS010000601">
    <property type="protein sequence ID" value="CAE6454350.1"/>
    <property type="molecule type" value="Genomic_DNA"/>
</dbReference>
<sequence>MADVGPGVDMEPARIKFRAEIEHRLKKGGWAADDMDSDYSGALHQYEWTNLVSESKELADRELFGATKKQSDLAVEVPDPHRAASTSDSALSIRASYEPTFPTVAHMLNFPAILDLFETDLPVTEMETECEKSRTKIERDIAEWKARIQGRFINLVPKGTKEPTPPTATGDNYNTFTTISHALKFVLRADSFLHEAWPPGSGRSWKYTSFIDSERWRWDYKFASTDPPLPPPHCDHVRWDSTHKTRKDPDLVHIPIACRNTHRFQRETDSPLVKQFEEQISDEFEKHVCKLCPKLLIMHEVVASEEEVREDVLLVHGIADPETDEEYGLYDEQMSDGKDGTDSENGGSISFLVALMTCNEDAQY</sequence>
<name>A0A8H3BEB6_9AGAM</name>
<dbReference type="AlphaFoldDB" id="A0A8H3BEB6"/>